<keyword evidence="2" id="KW-0812">Transmembrane</keyword>
<evidence type="ECO:0000256" key="1">
    <source>
        <dbReference type="SAM" id="MobiDB-lite"/>
    </source>
</evidence>
<sequence length="546" mass="57208">MVDKVIHGRWDGVTGRLFRRGLISDFLNNPASVISEVLSPPAATTQEPAKGEPTQAPVTTQPAAAAPTTPPPAAAPTTQQQPQQPAPTPTLSPPEQEQPQTQPPAAQPPPTMSKPVAPQLTTVPAAANPVVNNTPPAAGGAVTSSSVGVGSSSAPTNYASYSQSVLPQGGSSSSLAGISNAGTTKSGASPSSTQTSAVTPNYESQMSGSSSSGPLVATGVVLGIVVFMGVSLLLFWCYRRRRKANRHHHEALAPQSPVNDYASDAGSRFGDALDNNNPQMTESRAVSGQDQLTVQHALPNQEGGDGPGAQSESPQRSNPYSGLPFTYAQAQQYAQSHGAFSYPPVPPIPEPSPIRIFRWPTRSTRSDSSPSLFSGWRNSKATSRAMSRASRSTVSSMLWHGRRDVARRTMEQQQQRPVSGRNNGFLSASNGSPDSTMPEGLHTPILDWLHWIRGSQSVGGDPEMNHRKSFASTAESSSSSACEGSIASSGVFSPTLLSWPPPASDAPPVPDLEALAFLPVPPSFKRQSSNADTVVEPAGSRITSYS</sequence>
<keyword evidence="2" id="KW-0472">Membrane</keyword>
<accession>A0A8H6IU01</accession>
<protein>
    <submittedName>
        <fullName evidence="3">Uncharacterized protein</fullName>
    </submittedName>
</protein>
<keyword evidence="2" id="KW-1133">Transmembrane helix</keyword>
<feature type="region of interest" description="Disordered" evidence="1">
    <location>
        <begin position="410"/>
        <end position="440"/>
    </location>
</feature>
<evidence type="ECO:0000313" key="3">
    <source>
        <dbReference type="EMBL" id="KAF6796993.1"/>
    </source>
</evidence>
<feature type="compositionally biased region" description="Polar residues" evidence="1">
    <location>
        <begin position="274"/>
        <end position="294"/>
    </location>
</feature>
<feature type="compositionally biased region" description="Polar residues" evidence="1">
    <location>
        <begin position="411"/>
        <end position="435"/>
    </location>
</feature>
<dbReference type="EMBL" id="WIGN01000361">
    <property type="protein sequence ID" value="KAF6796993.1"/>
    <property type="molecule type" value="Genomic_DNA"/>
</dbReference>
<dbReference type="CDD" id="cd12087">
    <property type="entry name" value="TM_EGFR-like"/>
    <property type="match status" value="1"/>
</dbReference>
<gene>
    <name evidence="3" type="ORF">CSOJ01_13073</name>
</gene>
<feature type="compositionally biased region" description="Low complexity" evidence="1">
    <location>
        <begin position="53"/>
        <end position="67"/>
    </location>
</feature>
<dbReference type="AlphaFoldDB" id="A0A8H6IU01"/>
<reference evidence="3 4" key="1">
    <citation type="journal article" date="2020" name="Phytopathology">
        <title>Genome Sequence Resources of Colletotrichum truncatum, C. plurivorum, C. musicola, and C. sojae: Four Species Pathogenic to Soybean (Glycine max).</title>
        <authorList>
            <person name="Rogerio F."/>
            <person name="Boufleur T.R."/>
            <person name="Ciampi-Guillardi M."/>
            <person name="Sukno S.A."/>
            <person name="Thon M.R."/>
            <person name="Massola Junior N.S."/>
            <person name="Baroncelli R."/>
        </authorList>
    </citation>
    <scope>NUCLEOTIDE SEQUENCE [LARGE SCALE GENOMIC DNA]</scope>
    <source>
        <strain evidence="3 4">LFN0009</strain>
    </source>
</reference>
<dbReference type="Proteomes" id="UP000652219">
    <property type="component" value="Unassembled WGS sequence"/>
</dbReference>
<comment type="caution">
    <text evidence="3">The sequence shown here is derived from an EMBL/GenBank/DDBJ whole genome shotgun (WGS) entry which is preliminary data.</text>
</comment>
<feature type="compositionally biased region" description="Polar residues" evidence="1">
    <location>
        <begin position="163"/>
        <end position="206"/>
    </location>
</feature>
<evidence type="ECO:0000256" key="2">
    <source>
        <dbReference type="SAM" id="Phobius"/>
    </source>
</evidence>
<feature type="region of interest" description="Disordered" evidence="1">
    <location>
        <begin position="41"/>
        <end position="117"/>
    </location>
</feature>
<feature type="region of interest" description="Disordered" evidence="1">
    <location>
        <begin position="522"/>
        <end position="546"/>
    </location>
</feature>
<feature type="region of interest" description="Disordered" evidence="1">
    <location>
        <begin position="247"/>
        <end position="323"/>
    </location>
</feature>
<feature type="transmembrane region" description="Helical" evidence="2">
    <location>
        <begin position="215"/>
        <end position="238"/>
    </location>
</feature>
<evidence type="ECO:0000313" key="4">
    <source>
        <dbReference type="Proteomes" id="UP000652219"/>
    </source>
</evidence>
<proteinExistence type="predicted"/>
<organism evidence="3 4">
    <name type="scientific">Colletotrichum sojae</name>
    <dbReference type="NCBI Taxonomy" id="2175907"/>
    <lineage>
        <taxon>Eukaryota</taxon>
        <taxon>Fungi</taxon>
        <taxon>Dikarya</taxon>
        <taxon>Ascomycota</taxon>
        <taxon>Pezizomycotina</taxon>
        <taxon>Sordariomycetes</taxon>
        <taxon>Hypocreomycetidae</taxon>
        <taxon>Glomerellales</taxon>
        <taxon>Glomerellaceae</taxon>
        <taxon>Colletotrichum</taxon>
        <taxon>Colletotrichum orchidearum species complex</taxon>
    </lineage>
</organism>
<feature type="region of interest" description="Disordered" evidence="1">
    <location>
        <begin position="163"/>
        <end position="211"/>
    </location>
</feature>
<feature type="compositionally biased region" description="Polar residues" evidence="1">
    <location>
        <begin position="310"/>
        <end position="320"/>
    </location>
</feature>
<keyword evidence="4" id="KW-1185">Reference proteome</keyword>
<name>A0A8H6IU01_9PEZI</name>
<feature type="compositionally biased region" description="Pro residues" evidence="1">
    <location>
        <begin position="101"/>
        <end position="112"/>
    </location>
</feature>